<dbReference type="CDD" id="cd00833">
    <property type="entry name" value="PKS"/>
    <property type="match status" value="1"/>
</dbReference>
<dbReference type="Pfam" id="PF00109">
    <property type="entry name" value="ketoacyl-synt"/>
    <property type="match status" value="1"/>
</dbReference>
<evidence type="ECO:0000256" key="7">
    <source>
        <dbReference type="ARBA" id="ARBA00022857"/>
    </source>
</evidence>
<evidence type="ECO:0000256" key="19">
    <source>
        <dbReference type="ARBA" id="ARBA00078169"/>
    </source>
</evidence>
<proteinExistence type="predicted"/>
<dbReference type="InterPro" id="IPR001227">
    <property type="entry name" value="Ac_transferase_dom_sf"/>
</dbReference>
<gene>
    <name evidence="24" type="primary">mscG</name>
</gene>
<comment type="cofactor">
    <cofactor evidence="2">
        <name>pantetheine 4'-phosphate</name>
        <dbReference type="ChEBI" id="CHEBI:47942"/>
    </cofactor>
</comment>
<evidence type="ECO:0000256" key="17">
    <source>
        <dbReference type="ARBA" id="ARBA00073623"/>
    </source>
</evidence>
<keyword evidence="5" id="KW-0808">Transferase</keyword>
<evidence type="ECO:0000256" key="16">
    <source>
        <dbReference type="ARBA" id="ARBA00066974"/>
    </source>
</evidence>
<comment type="cofactor">
    <cofactor evidence="1">
        <name>NADP(+)</name>
        <dbReference type="ChEBI" id="CHEBI:58349"/>
    </cofactor>
</comment>
<protein>
    <recommendedName>
        <fullName evidence="17">Phenolphthiocerol/phthiocerol polyketide synthase subunit E</fullName>
        <ecNumber evidence="16">2.3.1.292</ecNumber>
    </recommendedName>
    <alternativeName>
        <fullName evidence="19">(Phenol)carboxyphthiodiolenone synthase subunit E</fullName>
    </alternativeName>
    <alternativeName>
        <fullName evidence="20">Beta-ketoacyl-acyl-carrier-protein synthase I</fullName>
    </alternativeName>
    <alternativeName>
        <fullName evidence="18">Phthiocerol synthesis polyketide synthase type I PpsE</fullName>
    </alternativeName>
</protein>
<dbReference type="Gene3D" id="1.10.1200.10">
    <property type="entry name" value="ACP-like"/>
    <property type="match status" value="1"/>
</dbReference>
<sequence>MATEESKADQNRIAIVGIALRFPGARTTDAFWQNLRAGVESVRTLSDEELEAAGVSPEEHRDPRYVRRKGVLEGADRFDARFFGIPPLEARVMDPQHRQFLECAWEALENAGHGGEDRGGRVGVYTGVGINTYWLRYVAQDARLMSLLGGWQASILNDKDFVPTRVSYHLDLKGPSVSVNTACSASLVAVHMACQSLLTYECDMALAGGVTVEVPQEEGILFREGMVYAPDGHCRAFDAAGRGIVDGNGVGIVVLKRIEDALRDGDTIRAVILGSAVNNDGAAKVGYTAPSIEGQADVIRQALAMAGCGADTLGYVEAHGTATPLGDPIEVAALTQAFRDTTARTGYCGLGSIKSNLGHLDTAAGVAGLIKTVLCLENRQLVPSLHFETPNPNLDLASSPFYVCTEHRDWPAGRAPRRAGVSSLGIGGTNAHVIVEEPPRVERSARSRRFHLLTLSAKSEAALQEARENLARHLAGTEEEIADIAYTLQVGRRAFEHRLAVAGQDRQELLAALRDGQALARAAAERAPSIVFLFPGQGAQHLGMSRQLYEAEPAYRSEVDRCAQALRSSMDLDLRTVMFSTRPDDEARLRDTALAQPALFVVGYALARLWMSWGVTPTAMIGHSVGELVAACLAGVLDLEDALRLVVARGRLMASTAPGAMLAVNLTEDALRSRLPGDLSIGVVNEPSWCVVSGPAGAVETFQQAMESSGIAHRRLHTSHAFHSTTMDPIVEPFLQEVARCTLRPARLPYVSNVTGTWIDPAAPTSPAYWGKHLRQTVRFAEGLDMLLSEDPARTFVEVGPGQVLTTMLKRHPRRSGSGVVVASLPHPQTQVSDARTLTEALGKLWVRGHDIAWQAVHGEEKLRRVPLPTYPFERQRHWVDPKAEEGRAPRPVSARAAMTLHAPSWSRRAPSRASGGADDRRWLVFLDRAGWGEALVRALRSARDEVVVVRAGAAFEGQAQGGFVVDPSIPEHHRRLVEALDQGAGVPGRIVHLAGLDRTPGDAAERLAAFVSLASLIGALGRRERPGPLSLTVVSNSAEAVTGEEDLAPGGAALRALARAAGQEHATLTCRSVDVSERELGHAPWLVERLIAEARSISPEPLVAYRGRHRWVASFDPIPIGGNDEVRGRLRQGGRYLVVGGLGGVGLAIARHLAGARAAKLLLLEEPGVQQPVEPAPGAVAIEVIRARLDDPGELSRCVREAEERLGGLDGVVYAAAIDDAGLLGAVGDLRTPDVVSRMARHERALPALEAALAGRRLDFCLIGSSLSAILGGRGLAAYAACHLLRDAFVRQHNQRTAQPWITVNWDRWLDGPRREAAGEPLGLDPAQALRALERILDDPELDQVVVCSGDLAARLDQARRVEIDAAPPAQRAGESDALPPAEAGDRPDLPTPYVPPRDEIEEATAAIWRELLGITDIGAEDNFFELGGHSLLATRFLVRLEEQLGVQLKIADFFGHPTVAELAALVRDAGLAEADPSDLADLLAQIEGMSEDDALAALQSARSVDEETA</sequence>
<dbReference type="Pfam" id="PF21394">
    <property type="entry name" value="Beta-ketacyl_N"/>
    <property type="match status" value="1"/>
</dbReference>
<dbReference type="GO" id="GO:0006633">
    <property type="term" value="P:fatty acid biosynthetic process"/>
    <property type="evidence" value="ECO:0007669"/>
    <property type="project" value="InterPro"/>
</dbReference>
<dbReference type="InterPro" id="IPR016035">
    <property type="entry name" value="Acyl_Trfase/lysoPLipase"/>
</dbReference>
<evidence type="ECO:0000256" key="15">
    <source>
        <dbReference type="ARBA" id="ARBA00058455"/>
    </source>
</evidence>
<dbReference type="InterPro" id="IPR014043">
    <property type="entry name" value="Acyl_transferase_dom"/>
</dbReference>
<feature type="domain" description="Ketosynthase family 3 (KS3)" evidence="23">
    <location>
        <begin position="10"/>
        <end position="437"/>
    </location>
</feature>
<reference evidence="24" key="1">
    <citation type="journal article" date="2013" name="J. Am. Chem. Soc.">
        <title>Microsclerodermins from terrestrial myxobacteria: an intriguing biosynthesis likely connected to a sponge symbiont.</title>
        <authorList>
            <person name="Hoffmann T."/>
            <person name="Mueller S."/>
            <person name="Nadmid S."/>
            <person name="Garcia R."/>
            <person name="Mueller R."/>
        </authorList>
    </citation>
    <scope>NUCLEOTIDE SEQUENCE</scope>
    <source>
        <strain evidence="24">MSr9139</strain>
    </source>
</reference>
<dbReference type="Pfam" id="PF00698">
    <property type="entry name" value="Acyl_transf_1"/>
    <property type="match status" value="1"/>
</dbReference>
<dbReference type="InterPro" id="IPR057326">
    <property type="entry name" value="KR_dom"/>
</dbReference>
<keyword evidence="3" id="KW-0596">Phosphopantetheine</keyword>
<dbReference type="GO" id="GO:0004312">
    <property type="term" value="F:fatty acid synthase activity"/>
    <property type="evidence" value="ECO:0007669"/>
    <property type="project" value="TreeGrafter"/>
</dbReference>
<evidence type="ECO:0000259" key="22">
    <source>
        <dbReference type="PROSITE" id="PS50075"/>
    </source>
</evidence>
<evidence type="ECO:0000256" key="10">
    <source>
        <dbReference type="ARBA" id="ARBA00023268"/>
    </source>
</evidence>
<evidence type="ECO:0000259" key="23">
    <source>
        <dbReference type="PROSITE" id="PS52004"/>
    </source>
</evidence>
<keyword evidence="8" id="KW-0560">Oxidoreductase</keyword>
<dbReference type="Gene3D" id="3.40.366.10">
    <property type="entry name" value="Malonyl-Coenzyme A Acyl Carrier Protein, domain 2"/>
    <property type="match status" value="1"/>
</dbReference>
<dbReference type="GO" id="GO:0004315">
    <property type="term" value="F:3-oxoacyl-[acyl-carrier-protein] synthase activity"/>
    <property type="evidence" value="ECO:0007669"/>
    <property type="project" value="InterPro"/>
</dbReference>
<evidence type="ECO:0000256" key="3">
    <source>
        <dbReference type="ARBA" id="ARBA00022450"/>
    </source>
</evidence>
<comment type="catalytic activity">
    <reaction evidence="14">
        <text>icosanoyl-[(phenol)carboxyphthiodiolenone synthase] + 2 (S)-methylmalonyl-CoA + 3 malonyl-CoA + 5 NADPH + 10 H(+) = C32-carboxyphthiodiolenone-[(phenol)carboxyphthiodiolenone synthase] + 5 CO2 + 5 NADP(+) + 5 CoA + 2 H2O</text>
        <dbReference type="Rhea" id="RHEA:57748"/>
        <dbReference type="Rhea" id="RHEA-COMP:14985"/>
        <dbReference type="Rhea" id="RHEA-COMP:14986"/>
        <dbReference type="ChEBI" id="CHEBI:15377"/>
        <dbReference type="ChEBI" id="CHEBI:15378"/>
        <dbReference type="ChEBI" id="CHEBI:16526"/>
        <dbReference type="ChEBI" id="CHEBI:57287"/>
        <dbReference type="ChEBI" id="CHEBI:57327"/>
        <dbReference type="ChEBI" id="CHEBI:57384"/>
        <dbReference type="ChEBI" id="CHEBI:57783"/>
        <dbReference type="ChEBI" id="CHEBI:58349"/>
        <dbReference type="ChEBI" id="CHEBI:87848"/>
        <dbReference type="ChEBI" id="CHEBI:142236"/>
        <dbReference type="EC" id="2.3.1.292"/>
    </reaction>
</comment>
<evidence type="ECO:0000256" key="14">
    <source>
        <dbReference type="ARBA" id="ARBA00052745"/>
    </source>
</evidence>
<dbReference type="Gene3D" id="3.30.70.3290">
    <property type="match status" value="1"/>
</dbReference>
<evidence type="ECO:0000256" key="9">
    <source>
        <dbReference type="ARBA" id="ARBA00023098"/>
    </source>
</evidence>
<evidence type="ECO:0000313" key="24">
    <source>
        <dbReference type="EMBL" id="AHB82070.1"/>
    </source>
</evidence>
<keyword evidence="6" id="KW-0276">Fatty acid metabolism</keyword>
<dbReference type="InterPro" id="IPR016039">
    <property type="entry name" value="Thiolase-like"/>
</dbReference>
<dbReference type="InterPro" id="IPR014031">
    <property type="entry name" value="Ketoacyl_synth_C"/>
</dbReference>
<dbReference type="PROSITE" id="PS50075">
    <property type="entry name" value="CARRIER"/>
    <property type="match status" value="1"/>
</dbReference>
<feature type="region of interest" description="Disordered" evidence="21">
    <location>
        <begin position="1367"/>
        <end position="1395"/>
    </location>
</feature>
<dbReference type="SUPFAM" id="SSF52151">
    <property type="entry name" value="FabD/lysophospholipase-like"/>
    <property type="match status" value="1"/>
</dbReference>
<dbReference type="SMART" id="SM00827">
    <property type="entry name" value="PKS_AT"/>
    <property type="match status" value="1"/>
</dbReference>
<dbReference type="InterPro" id="IPR014030">
    <property type="entry name" value="Ketoacyl_synth_N"/>
</dbReference>
<dbReference type="PANTHER" id="PTHR43775">
    <property type="entry name" value="FATTY ACID SYNTHASE"/>
    <property type="match status" value="1"/>
</dbReference>
<dbReference type="EMBL" id="KF657739">
    <property type="protein sequence ID" value="AHB82070.1"/>
    <property type="molecule type" value="Genomic_DNA"/>
</dbReference>
<evidence type="ECO:0000256" key="2">
    <source>
        <dbReference type="ARBA" id="ARBA00001957"/>
    </source>
</evidence>
<dbReference type="SUPFAM" id="SSF51735">
    <property type="entry name" value="NAD(P)-binding Rossmann-fold domains"/>
    <property type="match status" value="2"/>
</dbReference>
<accession>V5UWF6</accession>
<dbReference type="InterPro" id="IPR013968">
    <property type="entry name" value="PKS_KR"/>
</dbReference>
<keyword evidence="10" id="KW-0511">Multifunctional enzyme</keyword>
<dbReference type="PANTHER" id="PTHR43775:SF51">
    <property type="entry name" value="INACTIVE PHENOLPHTHIOCEROL SYNTHESIS POLYKETIDE SYNTHASE TYPE I PKS1-RELATED"/>
    <property type="match status" value="1"/>
</dbReference>
<dbReference type="FunFam" id="3.40.47.10:FF:000042">
    <property type="entry name" value="Polyketide synthase Pks13"/>
    <property type="match status" value="1"/>
</dbReference>
<dbReference type="GO" id="GO:0034081">
    <property type="term" value="C:polyketide synthase complex"/>
    <property type="evidence" value="ECO:0007669"/>
    <property type="project" value="UniProtKB-ARBA"/>
</dbReference>
<dbReference type="InterPro" id="IPR018201">
    <property type="entry name" value="Ketoacyl_synth_AS"/>
</dbReference>
<dbReference type="InterPro" id="IPR009081">
    <property type="entry name" value="PP-bd_ACP"/>
</dbReference>
<comment type="catalytic activity">
    <reaction evidence="11">
        <text>17-(4-hydroxyphenyl)heptadecanoyl-[(phenol)carboxyphthiodiolenone synthase] + 2 (S)-methylmalonyl-CoA + 3 malonyl-CoA + 5 NADPH + 10 H(+) = C35-(phenol)carboxyphthiodiolenone-[(phenol)carboxyphthiodiolenone synthase] + 5 CO2 + 5 NADP(+) + 5 CoA + 2 H2O</text>
        <dbReference type="Rhea" id="RHEA:57756"/>
        <dbReference type="Rhea" id="RHEA-COMP:14272"/>
        <dbReference type="Rhea" id="RHEA-COMP:14989"/>
        <dbReference type="ChEBI" id="CHEBI:15377"/>
        <dbReference type="ChEBI" id="CHEBI:15378"/>
        <dbReference type="ChEBI" id="CHEBI:16526"/>
        <dbReference type="ChEBI" id="CHEBI:57287"/>
        <dbReference type="ChEBI" id="CHEBI:57327"/>
        <dbReference type="ChEBI" id="CHEBI:57384"/>
        <dbReference type="ChEBI" id="CHEBI:57783"/>
        <dbReference type="ChEBI" id="CHEBI:58349"/>
        <dbReference type="ChEBI" id="CHEBI:133300"/>
        <dbReference type="ChEBI" id="CHEBI:142259"/>
        <dbReference type="EC" id="2.3.1.292"/>
    </reaction>
</comment>
<dbReference type="GO" id="GO:0016491">
    <property type="term" value="F:oxidoreductase activity"/>
    <property type="evidence" value="ECO:0007669"/>
    <property type="project" value="UniProtKB-KW"/>
</dbReference>
<dbReference type="SMART" id="SM00825">
    <property type="entry name" value="PKS_KS"/>
    <property type="match status" value="1"/>
</dbReference>
<dbReference type="PROSITE" id="PS00606">
    <property type="entry name" value="KS3_1"/>
    <property type="match status" value="1"/>
</dbReference>
<dbReference type="Pfam" id="PF22621">
    <property type="entry name" value="CurL-like_PKS_C"/>
    <property type="match status" value="1"/>
</dbReference>
<feature type="domain" description="Carrier" evidence="22">
    <location>
        <begin position="1397"/>
        <end position="1472"/>
    </location>
</feature>
<dbReference type="EC" id="2.3.1.292" evidence="16"/>
<keyword evidence="9" id="KW-0443">Lipid metabolism</keyword>
<dbReference type="SUPFAM" id="SSF55048">
    <property type="entry name" value="Probable ACP-binding domain of malonyl-CoA ACP transacylase"/>
    <property type="match status" value="1"/>
</dbReference>
<evidence type="ECO:0000256" key="4">
    <source>
        <dbReference type="ARBA" id="ARBA00022553"/>
    </source>
</evidence>
<dbReference type="InterPro" id="IPR036291">
    <property type="entry name" value="NAD(P)-bd_dom_sf"/>
</dbReference>
<dbReference type="SMART" id="SM00822">
    <property type="entry name" value="PKS_KR"/>
    <property type="match status" value="1"/>
</dbReference>
<dbReference type="InterPro" id="IPR016036">
    <property type="entry name" value="Malonyl_transacylase_ACP-bd"/>
</dbReference>
<dbReference type="Gene3D" id="3.40.47.10">
    <property type="match status" value="1"/>
</dbReference>
<dbReference type="GO" id="GO:0031177">
    <property type="term" value="F:phosphopantetheine binding"/>
    <property type="evidence" value="ECO:0007669"/>
    <property type="project" value="InterPro"/>
</dbReference>
<name>V5UWF6_9BACT</name>
<dbReference type="InterPro" id="IPR020806">
    <property type="entry name" value="PKS_PP-bd"/>
</dbReference>
<evidence type="ECO:0000256" key="6">
    <source>
        <dbReference type="ARBA" id="ARBA00022832"/>
    </source>
</evidence>
<dbReference type="FunFam" id="1.10.1200.10:FF:000005">
    <property type="entry name" value="Nonribosomal peptide synthetase 1"/>
    <property type="match status" value="1"/>
</dbReference>
<dbReference type="InterPro" id="IPR049490">
    <property type="entry name" value="C883_1060-like_KR_N"/>
</dbReference>
<evidence type="ECO:0000256" key="21">
    <source>
        <dbReference type="SAM" id="MobiDB-lite"/>
    </source>
</evidence>
<dbReference type="InterPro" id="IPR036736">
    <property type="entry name" value="ACP-like_sf"/>
</dbReference>
<keyword evidence="7" id="KW-0521">NADP</keyword>
<dbReference type="Pfam" id="PF00550">
    <property type="entry name" value="PP-binding"/>
    <property type="match status" value="1"/>
</dbReference>
<dbReference type="Pfam" id="PF02801">
    <property type="entry name" value="Ketoacyl-synt_C"/>
    <property type="match status" value="1"/>
</dbReference>
<evidence type="ECO:0000256" key="20">
    <source>
        <dbReference type="ARBA" id="ARBA00084020"/>
    </source>
</evidence>
<comment type="function">
    <text evidence="15">Part of the PpsABCDE complex involved in the biosynthesis of the lipid core common to phthiocerols and phenolphthiocerols by successive additions of malonyl-CoA or methylmalonyl-CoA extender units. PpsA can accept as substrate the activated forms of either icosanoyl (C20), docosanoyl (C22) or lignoceroyl (C24) groups from FadD26, or a (4-hydroxyphenyl)-C17 or (4-hydroxyphenyl)-C19 fatty acyl from FadD29. PpsA initiates the biosynthesis and extends its substrate using a malonyl-CoA extender unit. The PpsB and PpsC proteins add the second and third malonyl-CoA extender units. PpsD adds an (R)-methylmalonyl unit and PpsE adds a second (R)-methylmalonyl unit. The incorporation of the methylmalonyl units results in formation of two branched methyl groups in the elongated product.</text>
</comment>
<dbReference type="PROSITE" id="PS52004">
    <property type="entry name" value="KS3_2"/>
    <property type="match status" value="1"/>
</dbReference>
<dbReference type="SUPFAM" id="SSF53901">
    <property type="entry name" value="Thiolase-like"/>
    <property type="match status" value="1"/>
</dbReference>
<evidence type="ECO:0000256" key="13">
    <source>
        <dbReference type="ARBA" id="ARBA00052119"/>
    </source>
</evidence>
<dbReference type="Gene3D" id="3.40.50.720">
    <property type="entry name" value="NAD(P)-binding Rossmann-like Domain"/>
    <property type="match status" value="1"/>
</dbReference>
<dbReference type="SUPFAM" id="SSF47336">
    <property type="entry name" value="ACP-like"/>
    <property type="match status" value="1"/>
</dbReference>
<dbReference type="SMART" id="SM00823">
    <property type="entry name" value="PKS_PP"/>
    <property type="match status" value="1"/>
</dbReference>
<comment type="catalytic activity">
    <reaction evidence="13">
        <text>docosanoyl-[(phenol)carboxyphthiodiolenone synthase] + 2 (S)-methylmalonyl-CoA + 3 malonyl-CoA + 5 NADPH + 10 H(+) = C34-carboxyphthiodiolenone-[(phenol)carboxyphthiodiolenone synthase] + 5 CO2 + 5 NADP(+) + 5 CoA + 2 H2O</text>
        <dbReference type="Rhea" id="RHEA:57752"/>
        <dbReference type="Rhea" id="RHEA-COMP:14987"/>
        <dbReference type="Rhea" id="RHEA-COMP:14988"/>
        <dbReference type="ChEBI" id="CHEBI:15377"/>
        <dbReference type="ChEBI" id="CHEBI:15378"/>
        <dbReference type="ChEBI" id="CHEBI:16526"/>
        <dbReference type="ChEBI" id="CHEBI:57287"/>
        <dbReference type="ChEBI" id="CHEBI:57327"/>
        <dbReference type="ChEBI" id="CHEBI:57384"/>
        <dbReference type="ChEBI" id="CHEBI:57783"/>
        <dbReference type="ChEBI" id="CHEBI:58349"/>
        <dbReference type="ChEBI" id="CHEBI:142237"/>
        <dbReference type="ChEBI" id="CHEBI:142238"/>
        <dbReference type="EC" id="2.3.1.292"/>
    </reaction>
</comment>
<organism evidence="24">
    <name type="scientific">Jahnella sp. MSr9139</name>
    <dbReference type="NCBI Taxonomy" id="1434086"/>
    <lineage>
        <taxon>Bacteria</taxon>
        <taxon>Pseudomonadati</taxon>
        <taxon>Myxococcota</taxon>
        <taxon>Polyangia</taxon>
        <taxon>Polyangiales</taxon>
        <taxon>Polyangiaceae</taxon>
        <taxon>Jahnella</taxon>
    </lineage>
</organism>
<evidence type="ECO:0000256" key="8">
    <source>
        <dbReference type="ARBA" id="ARBA00023002"/>
    </source>
</evidence>
<evidence type="ECO:0000256" key="12">
    <source>
        <dbReference type="ARBA" id="ARBA00051971"/>
    </source>
</evidence>
<dbReference type="InterPro" id="IPR020841">
    <property type="entry name" value="PKS_Beta-ketoAc_synthase_dom"/>
</dbReference>
<dbReference type="InterPro" id="IPR050091">
    <property type="entry name" value="PKS_NRPS_Biosynth_Enz"/>
</dbReference>
<comment type="catalytic activity">
    <reaction evidence="12">
        <text>19-(4-hydroxyphenyl)nonadecanoyl-[(phenol)carboxyphthiodiolenone synthase] + 2 (S)-methylmalonyl-CoA + 3 malonyl-CoA + 5 NADPH + 10 H(+) = C37-(phenol)carboxyphthiodiolenone-[(phenol)carboxyphthiodiolenone synthase] + 5 CO2 + 5 NADP(+) + 5 CoA + 2 H2O</text>
        <dbReference type="Rhea" id="RHEA:57760"/>
        <dbReference type="Rhea" id="RHEA-COMP:14273"/>
        <dbReference type="Rhea" id="RHEA-COMP:14990"/>
        <dbReference type="ChEBI" id="CHEBI:15377"/>
        <dbReference type="ChEBI" id="CHEBI:15378"/>
        <dbReference type="ChEBI" id="CHEBI:16526"/>
        <dbReference type="ChEBI" id="CHEBI:57287"/>
        <dbReference type="ChEBI" id="CHEBI:57327"/>
        <dbReference type="ChEBI" id="CHEBI:57384"/>
        <dbReference type="ChEBI" id="CHEBI:57783"/>
        <dbReference type="ChEBI" id="CHEBI:58349"/>
        <dbReference type="ChEBI" id="CHEBI:133301"/>
        <dbReference type="ChEBI" id="CHEBI:142260"/>
        <dbReference type="EC" id="2.3.1.292"/>
    </reaction>
</comment>
<evidence type="ECO:0000256" key="1">
    <source>
        <dbReference type="ARBA" id="ARBA00001937"/>
    </source>
</evidence>
<evidence type="ECO:0000256" key="11">
    <source>
        <dbReference type="ARBA" id="ARBA00050973"/>
    </source>
</evidence>
<dbReference type="Pfam" id="PF08659">
    <property type="entry name" value="KR"/>
    <property type="match status" value="1"/>
</dbReference>
<evidence type="ECO:0000256" key="18">
    <source>
        <dbReference type="ARBA" id="ARBA00075053"/>
    </source>
</evidence>
<keyword evidence="4" id="KW-0597">Phosphoprotein</keyword>
<evidence type="ECO:0000256" key="5">
    <source>
        <dbReference type="ARBA" id="ARBA00022679"/>
    </source>
</evidence>